<dbReference type="InterPro" id="IPR004089">
    <property type="entry name" value="MCPsignal_dom"/>
</dbReference>
<dbReference type="RefSeq" id="WP_203900563.1">
    <property type="nucleotide sequence ID" value="NZ_BOPF01000013.1"/>
</dbReference>
<evidence type="ECO:0000259" key="8">
    <source>
        <dbReference type="PROSITE" id="PS50885"/>
    </source>
</evidence>
<dbReference type="CDD" id="cd06225">
    <property type="entry name" value="HAMP"/>
    <property type="match status" value="1"/>
</dbReference>
<dbReference type="PROSITE" id="PS50885">
    <property type="entry name" value="HAMP"/>
    <property type="match status" value="1"/>
</dbReference>
<feature type="transmembrane region" description="Helical" evidence="6">
    <location>
        <begin position="18"/>
        <end position="40"/>
    </location>
</feature>
<evidence type="ECO:0000256" key="3">
    <source>
        <dbReference type="ARBA" id="ARBA00023224"/>
    </source>
</evidence>
<accession>A0A8J3YND0</accession>
<dbReference type="Gene3D" id="1.10.287.950">
    <property type="entry name" value="Methyl-accepting chemotaxis protein"/>
    <property type="match status" value="1"/>
</dbReference>
<dbReference type="SUPFAM" id="SSF58104">
    <property type="entry name" value="Methyl-accepting chemotaxis protein (MCP) signaling domain"/>
    <property type="match status" value="1"/>
</dbReference>
<dbReference type="GO" id="GO:0006935">
    <property type="term" value="P:chemotaxis"/>
    <property type="evidence" value="ECO:0007669"/>
    <property type="project" value="InterPro"/>
</dbReference>
<evidence type="ECO:0000256" key="6">
    <source>
        <dbReference type="SAM" id="Phobius"/>
    </source>
</evidence>
<evidence type="ECO:0000313" key="10">
    <source>
        <dbReference type="Proteomes" id="UP000619260"/>
    </source>
</evidence>
<dbReference type="InterPro" id="IPR003660">
    <property type="entry name" value="HAMP_dom"/>
</dbReference>
<comment type="caution">
    <text evidence="9">The sequence shown here is derived from an EMBL/GenBank/DDBJ whole genome shotgun (WGS) entry which is preliminary data.</text>
</comment>
<dbReference type="SMART" id="SM00283">
    <property type="entry name" value="MA"/>
    <property type="match status" value="1"/>
</dbReference>
<dbReference type="AlphaFoldDB" id="A0A8J3YND0"/>
<keyword evidence="2 6" id="KW-1133">Transmembrane helix</keyword>
<dbReference type="Pfam" id="PF00015">
    <property type="entry name" value="MCPsignal"/>
    <property type="match status" value="1"/>
</dbReference>
<name>A0A8J3YND0_9ACTN</name>
<dbReference type="Pfam" id="PF00672">
    <property type="entry name" value="HAMP"/>
    <property type="match status" value="1"/>
</dbReference>
<dbReference type="SMART" id="SM00304">
    <property type="entry name" value="HAMP"/>
    <property type="match status" value="3"/>
</dbReference>
<dbReference type="PROSITE" id="PS50111">
    <property type="entry name" value="CHEMOTAXIS_TRANSDUC_2"/>
    <property type="match status" value="1"/>
</dbReference>
<dbReference type="InterPro" id="IPR004090">
    <property type="entry name" value="Chemotax_Me-accpt_rcpt"/>
</dbReference>
<keyword evidence="3 5" id="KW-0807">Transducer</keyword>
<dbReference type="PRINTS" id="PR00260">
    <property type="entry name" value="CHEMTRNSDUCR"/>
</dbReference>
<comment type="similarity">
    <text evidence="4">Belongs to the methyl-accepting chemotaxis (MCP) protein family.</text>
</comment>
<feature type="domain" description="Methyl-accepting transducer" evidence="7">
    <location>
        <begin position="277"/>
        <end position="510"/>
    </location>
</feature>
<dbReference type="Proteomes" id="UP000619260">
    <property type="component" value="Unassembled WGS sequence"/>
</dbReference>
<protein>
    <submittedName>
        <fullName evidence="9">Methyl-accepting chemotaxis protein</fullName>
    </submittedName>
</protein>
<keyword evidence="6" id="KW-0472">Membrane</keyword>
<reference evidence="9" key="1">
    <citation type="submission" date="2021-01" db="EMBL/GenBank/DDBJ databases">
        <title>Whole genome shotgun sequence of Virgisporangium aliadipatigenens NBRC 105644.</title>
        <authorList>
            <person name="Komaki H."/>
            <person name="Tamura T."/>
        </authorList>
    </citation>
    <scope>NUCLEOTIDE SEQUENCE</scope>
    <source>
        <strain evidence="9">NBRC 105644</strain>
    </source>
</reference>
<dbReference type="GO" id="GO:0016020">
    <property type="term" value="C:membrane"/>
    <property type="evidence" value="ECO:0007669"/>
    <property type="project" value="InterPro"/>
</dbReference>
<feature type="transmembrane region" description="Helical" evidence="6">
    <location>
        <begin position="193"/>
        <end position="216"/>
    </location>
</feature>
<keyword evidence="10" id="KW-1185">Reference proteome</keyword>
<evidence type="ECO:0000256" key="2">
    <source>
        <dbReference type="ARBA" id="ARBA00022989"/>
    </source>
</evidence>
<evidence type="ECO:0000256" key="4">
    <source>
        <dbReference type="ARBA" id="ARBA00029447"/>
    </source>
</evidence>
<sequence length="528" mass="54112">MADAVRVWLQNRRLRTKLALMIGVGLIGVVLSSGIGMLALRDSETKAHELERSAQLTRAALEADMAHDAVRGDVLRALLAASGTEKSEAAKDLDEHSAIMRDKLTTLAGAEAAAVREAVSTVRPLVENYLSIASAVVSAAPGGGVPVARMPAFADAFTQVEEELPAVGDALQAHAERVADGVSAQRRSATLRLALIGLLSAVFLALLGVVFGRGILASVRTVSGVLEAMAGGDLSRSAAVRQTDEIGAMAGALNRAVGGVRSTVSAMTASAGSVADNAERVARSSHSIAASAGEVTQRAEAAADAAERIRNNIATTATGSEEMAASINEIARSASEAARVVGAAVEQANRTNTLMSDLGTASSEIGNVVKMITSIAEQTNLLALNATIEAARAGDAGKGFAVVAGEVKDLAQATSRATDDITDRVSAIQAGTSSAMSAIGEITEVIEQINEFQTLISAAVEEQSATTSEMRRNVGEVADRSGEIIDTVAGITAAAGTTSRDAGSSLEAITSLAGTARELRELVSRFRS</sequence>
<dbReference type="PANTHER" id="PTHR32089:SF112">
    <property type="entry name" value="LYSOZYME-LIKE PROTEIN-RELATED"/>
    <property type="match status" value="1"/>
</dbReference>
<evidence type="ECO:0000256" key="1">
    <source>
        <dbReference type="ARBA" id="ARBA00022692"/>
    </source>
</evidence>
<gene>
    <name evidence="9" type="ORF">Val02_39310</name>
</gene>
<proteinExistence type="inferred from homology"/>
<dbReference type="GO" id="GO:0004888">
    <property type="term" value="F:transmembrane signaling receptor activity"/>
    <property type="evidence" value="ECO:0007669"/>
    <property type="project" value="InterPro"/>
</dbReference>
<keyword evidence="1 6" id="KW-0812">Transmembrane</keyword>
<evidence type="ECO:0000256" key="5">
    <source>
        <dbReference type="PROSITE-ProRule" id="PRU00284"/>
    </source>
</evidence>
<dbReference type="GO" id="GO:0007165">
    <property type="term" value="P:signal transduction"/>
    <property type="evidence" value="ECO:0007669"/>
    <property type="project" value="UniProtKB-KW"/>
</dbReference>
<organism evidence="9 10">
    <name type="scientific">Virgisporangium aliadipatigenens</name>
    <dbReference type="NCBI Taxonomy" id="741659"/>
    <lineage>
        <taxon>Bacteria</taxon>
        <taxon>Bacillati</taxon>
        <taxon>Actinomycetota</taxon>
        <taxon>Actinomycetes</taxon>
        <taxon>Micromonosporales</taxon>
        <taxon>Micromonosporaceae</taxon>
        <taxon>Virgisporangium</taxon>
    </lineage>
</organism>
<dbReference type="EMBL" id="BOPF01000013">
    <property type="protein sequence ID" value="GIJ47045.1"/>
    <property type="molecule type" value="Genomic_DNA"/>
</dbReference>
<dbReference type="PANTHER" id="PTHR32089">
    <property type="entry name" value="METHYL-ACCEPTING CHEMOTAXIS PROTEIN MCPB"/>
    <property type="match status" value="1"/>
</dbReference>
<evidence type="ECO:0000259" key="7">
    <source>
        <dbReference type="PROSITE" id="PS50111"/>
    </source>
</evidence>
<evidence type="ECO:0000313" key="9">
    <source>
        <dbReference type="EMBL" id="GIJ47045.1"/>
    </source>
</evidence>
<feature type="domain" description="HAMP" evidence="8">
    <location>
        <begin position="213"/>
        <end position="265"/>
    </location>
</feature>